<sequence length="110" mass="12965">MIYCNLYNTKCHVEETNADEYPTPCHWCNSGKGKSYKEHFVESEKLLKEKADLENECLLLGKYIGFLKSVIKSGEYFDEHKHHFEWFCRKYQESTSAGNDVLVNNKNYIL</sequence>
<gene>
    <name evidence="1" type="ORF">BAGA_05510</name>
</gene>
<organism evidence="1 2">
    <name type="scientific">Bacillus gaemokensis</name>
    <dbReference type="NCBI Taxonomy" id="574375"/>
    <lineage>
        <taxon>Bacteria</taxon>
        <taxon>Bacillati</taxon>
        <taxon>Bacillota</taxon>
        <taxon>Bacilli</taxon>
        <taxon>Bacillales</taxon>
        <taxon>Bacillaceae</taxon>
        <taxon>Bacillus</taxon>
        <taxon>Bacillus cereus group</taxon>
    </lineage>
</organism>
<comment type="caution">
    <text evidence="1">The sequence shown here is derived from an EMBL/GenBank/DDBJ whole genome shotgun (WGS) entry which is preliminary data.</text>
</comment>
<dbReference type="RefSeq" id="WP_033674990.1">
    <property type="nucleotide sequence ID" value="NZ_JOTM01000011.1"/>
</dbReference>
<dbReference type="AlphaFoldDB" id="A0A073KNE7"/>
<name>A0A073KNE7_9BACI</name>
<evidence type="ECO:0000313" key="2">
    <source>
        <dbReference type="Proteomes" id="UP000027778"/>
    </source>
</evidence>
<keyword evidence="2" id="KW-1185">Reference proteome</keyword>
<dbReference type="Proteomes" id="UP000027778">
    <property type="component" value="Unassembled WGS sequence"/>
</dbReference>
<protein>
    <submittedName>
        <fullName evidence="1">Uncharacterized protein</fullName>
    </submittedName>
</protein>
<dbReference type="EMBL" id="JOTM01000011">
    <property type="protein sequence ID" value="KEK23898.1"/>
    <property type="molecule type" value="Genomic_DNA"/>
</dbReference>
<dbReference type="STRING" id="574375.AZF08_20540"/>
<accession>A0A073KNE7</accession>
<reference evidence="1 2" key="1">
    <citation type="submission" date="2014-06" db="EMBL/GenBank/DDBJ databases">
        <title>Draft genome sequence of Bacillus gaemokensis JCM 15801 (MCCC 1A00707).</title>
        <authorList>
            <person name="Lai Q."/>
            <person name="Liu Y."/>
            <person name="Shao Z."/>
        </authorList>
    </citation>
    <scope>NUCLEOTIDE SEQUENCE [LARGE SCALE GENOMIC DNA]</scope>
    <source>
        <strain evidence="1 2">JCM 15801</strain>
    </source>
</reference>
<evidence type="ECO:0000313" key="1">
    <source>
        <dbReference type="EMBL" id="KEK23898.1"/>
    </source>
</evidence>
<proteinExistence type="predicted"/>